<evidence type="ECO:0008006" key="2">
    <source>
        <dbReference type="Google" id="ProtNLM"/>
    </source>
</evidence>
<proteinExistence type="predicted"/>
<comment type="caution">
    <text evidence="1">The sequence shown here is derived from an EMBL/GenBank/DDBJ whole genome shotgun (WGS) entry which is preliminary data.</text>
</comment>
<name>X1G228_9ZZZZ</name>
<protein>
    <recommendedName>
        <fullName evidence="2">PD-(D/E)XK endonuclease-like domain-containing protein</fullName>
    </recommendedName>
</protein>
<evidence type="ECO:0000313" key="1">
    <source>
        <dbReference type="EMBL" id="GAH35634.1"/>
    </source>
</evidence>
<reference evidence="1" key="1">
    <citation type="journal article" date="2014" name="Front. Microbiol.">
        <title>High frequency of phylogenetically diverse reductive dehalogenase-homologous genes in deep subseafloor sedimentary metagenomes.</title>
        <authorList>
            <person name="Kawai M."/>
            <person name="Futagami T."/>
            <person name="Toyoda A."/>
            <person name="Takaki Y."/>
            <person name="Nishi S."/>
            <person name="Hori S."/>
            <person name="Arai W."/>
            <person name="Tsubouchi T."/>
            <person name="Morono Y."/>
            <person name="Uchiyama I."/>
            <person name="Ito T."/>
            <person name="Fujiyama A."/>
            <person name="Inagaki F."/>
            <person name="Takami H."/>
        </authorList>
    </citation>
    <scope>NUCLEOTIDE SEQUENCE</scope>
    <source>
        <strain evidence="1">Expedition CK06-06</strain>
    </source>
</reference>
<feature type="non-terminal residue" evidence="1">
    <location>
        <position position="1"/>
    </location>
</feature>
<organism evidence="1">
    <name type="scientific">marine sediment metagenome</name>
    <dbReference type="NCBI Taxonomy" id="412755"/>
    <lineage>
        <taxon>unclassified sequences</taxon>
        <taxon>metagenomes</taxon>
        <taxon>ecological metagenomes</taxon>
    </lineage>
</organism>
<gene>
    <name evidence="1" type="ORF">S03H2_20258</name>
</gene>
<dbReference type="AlphaFoldDB" id="X1G228"/>
<accession>X1G228</accession>
<dbReference type="EMBL" id="BARU01010656">
    <property type="protein sequence ID" value="GAH35634.1"/>
    <property type="molecule type" value="Genomic_DNA"/>
</dbReference>
<sequence length="70" mass="8235">KYSKIFDIVWTKDELVGVKNRIIAIINKAKNDNDLLPRINNLCPWCEYRTVCPERDKIEGKGKKIDEVSW</sequence>